<reference evidence="4" key="1">
    <citation type="journal article" date="2020" name="Nature">
        <title>Giant virus diversity and host interactions through global metagenomics.</title>
        <authorList>
            <person name="Schulz F."/>
            <person name="Roux S."/>
            <person name="Paez-Espino D."/>
            <person name="Jungbluth S."/>
            <person name="Walsh D.A."/>
            <person name="Denef V.J."/>
            <person name="McMahon K.D."/>
            <person name="Konstantinidis K.T."/>
            <person name="Eloe-Fadrosh E.A."/>
            <person name="Kyrpides N.C."/>
            <person name="Woyke T."/>
        </authorList>
    </citation>
    <scope>NUCLEOTIDE SEQUENCE</scope>
    <source>
        <strain evidence="4">GVMAG-S-3300013006-158</strain>
    </source>
</reference>
<feature type="domain" description="Ubiquitin-like protease family profile" evidence="3">
    <location>
        <begin position="184"/>
        <end position="280"/>
    </location>
</feature>
<dbReference type="Gene3D" id="3.40.395.10">
    <property type="entry name" value="Adenoviral Proteinase, Chain A"/>
    <property type="match status" value="1"/>
</dbReference>
<accession>A0A6C0KNM1</accession>
<dbReference type="AlphaFoldDB" id="A0A6C0KNM1"/>
<dbReference type="EMBL" id="MN740937">
    <property type="protein sequence ID" value="QHU18746.1"/>
    <property type="molecule type" value="Genomic_DNA"/>
</dbReference>
<evidence type="ECO:0000259" key="3">
    <source>
        <dbReference type="Pfam" id="PF02902"/>
    </source>
</evidence>
<dbReference type="InterPro" id="IPR003653">
    <property type="entry name" value="Peptidase_C48_C"/>
</dbReference>
<dbReference type="SUPFAM" id="SSF54001">
    <property type="entry name" value="Cysteine proteinases"/>
    <property type="match status" value="1"/>
</dbReference>
<dbReference type="GO" id="GO:0008234">
    <property type="term" value="F:cysteine-type peptidase activity"/>
    <property type="evidence" value="ECO:0007669"/>
    <property type="project" value="InterPro"/>
</dbReference>
<sequence>MGKTKKSKLKLQDFTKCNPAAFTQKQRQQQRQTKGQTCLPDDVYKTISKRLHVKTPSQVFEAVGCKKGEEHCLLDKAPIDDQQKKTLRKQYLRPRRPATWEKDPDQWLSNYNIAAVMKQYEQAIPWFRFLGVFPIDFSAPDPYKPAGTVKQCLYKEVCALDLKKEYQRGIRGIGMVFNLDPHIEGGSHWVALYINLENIKKPFVGYFDSTADKTPELISRFMRSLKLQIKTCTLACNARVFQYGNTECGMFSIYFLICMIQGIPFQKFCKEAVHDSFMLQLRTILFST</sequence>
<dbReference type="GO" id="GO:0006508">
    <property type="term" value="P:proteolysis"/>
    <property type="evidence" value="ECO:0007669"/>
    <property type="project" value="UniProtKB-KW"/>
</dbReference>
<name>A0A6C0KNM1_9ZZZZ</name>
<evidence type="ECO:0000256" key="1">
    <source>
        <dbReference type="ARBA" id="ARBA00022670"/>
    </source>
</evidence>
<dbReference type="InterPro" id="IPR038765">
    <property type="entry name" value="Papain-like_cys_pep_sf"/>
</dbReference>
<evidence type="ECO:0000256" key="2">
    <source>
        <dbReference type="ARBA" id="ARBA00022801"/>
    </source>
</evidence>
<organism evidence="4">
    <name type="scientific">viral metagenome</name>
    <dbReference type="NCBI Taxonomy" id="1070528"/>
    <lineage>
        <taxon>unclassified sequences</taxon>
        <taxon>metagenomes</taxon>
        <taxon>organismal metagenomes</taxon>
    </lineage>
</organism>
<keyword evidence="1" id="KW-0645">Protease</keyword>
<evidence type="ECO:0000313" key="4">
    <source>
        <dbReference type="EMBL" id="QHU18746.1"/>
    </source>
</evidence>
<dbReference type="Pfam" id="PF02902">
    <property type="entry name" value="Peptidase_C48"/>
    <property type="match status" value="1"/>
</dbReference>
<keyword evidence="2" id="KW-0378">Hydrolase</keyword>
<proteinExistence type="predicted"/>
<protein>
    <recommendedName>
        <fullName evidence="3">Ubiquitin-like protease family profile domain-containing protein</fullName>
    </recommendedName>
</protein>